<feature type="repeat" description="TNFR-Cys" evidence="6">
    <location>
        <begin position="88"/>
        <end position="130"/>
    </location>
</feature>
<evidence type="ECO:0000256" key="5">
    <source>
        <dbReference type="ARBA" id="ARBA00023180"/>
    </source>
</evidence>
<keyword evidence="11" id="KW-1185">Reference proteome</keyword>
<organism evidence="10 11">
    <name type="scientific">Synaphobranchus kaupii</name>
    <name type="common">Kaup's arrowtooth eel</name>
    <dbReference type="NCBI Taxonomy" id="118154"/>
    <lineage>
        <taxon>Eukaryota</taxon>
        <taxon>Metazoa</taxon>
        <taxon>Chordata</taxon>
        <taxon>Craniata</taxon>
        <taxon>Vertebrata</taxon>
        <taxon>Euteleostomi</taxon>
        <taxon>Actinopterygii</taxon>
        <taxon>Neopterygii</taxon>
        <taxon>Teleostei</taxon>
        <taxon>Anguilliformes</taxon>
        <taxon>Synaphobranchidae</taxon>
        <taxon>Synaphobranchus</taxon>
    </lineage>
</organism>
<sequence>MPMVVASHGRVPPDTTQPPLEIRRGYPWWVGLKRERRSDSEPGHGAVCNADDLERDPNKCCERCPPGYHYNKTSECEGGSGAGGRCSRCGKRTYIHQMNRREKCERCTDCDVGGSVIQVEPCAPEKNTQCGCEEGYYTSDPDPHNYICKKCSECANRNVATACAEKSDTKCGSCISDFYEDPQKTCQRCKPNDFERSECPNQTTTLQTPSITKTPNQGSLSEESLVLTFSISVVAILILGLLCCFLNHCTCRELLSRTEAPKQPYQFHPVRDVPQGEENATSCNGYCENHQHLLTAVPKRNVSQDTTTELQVNTGVYSPATSLRKEADPRALREDPHTSDSWPAAALYTVIREVPARRWKEFLRLLSVTDVQMERVEMEVGPCYLEQQYQMLRLWSLKGGAALEAVYSALHSMDLSGCAQELQEKLQQLQQQVA</sequence>
<keyword evidence="7" id="KW-1133">Transmembrane helix</keyword>
<evidence type="ECO:0000256" key="1">
    <source>
        <dbReference type="ARBA" id="ARBA00022703"/>
    </source>
</evidence>
<keyword evidence="5" id="KW-0325">Glycoprotein</keyword>
<dbReference type="GO" id="GO:0007165">
    <property type="term" value="P:signal transduction"/>
    <property type="evidence" value="ECO:0007669"/>
    <property type="project" value="InterPro"/>
</dbReference>
<evidence type="ECO:0000256" key="2">
    <source>
        <dbReference type="ARBA" id="ARBA00022729"/>
    </source>
</evidence>
<evidence type="ECO:0000259" key="8">
    <source>
        <dbReference type="PROSITE" id="PS50017"/>
    </source>
</evidence>
<dbReference type="SMART" id="SM00005">
    <property type="entry name" value="DEATH"/>
    <property type="match status" value="1"/>
</dbReference>
<keyword evidence="7" id="KW-0472">Membrane</keyword>
<dbReference type="PANTHER" id="PTHR47220">
    <property type="entry name" value="TUMOR NECROSIS FACTOR RECEPTOR SUPERFAMILY MEMBER 25"/>
    <property type="match status" value="1"/>
</dbReference>
<feature type="domain" description="TNFR-Cys" evidence="9">
    <location>
        <begin position="131"/>
        <end position="171"/>
    </location>
</feature>
<dbReference type="SUPFAM" id="SSF47986">
    <property type="entry name" value="DEATH domain"/>
    <property type="match status" value="1"/>
</dbReference>
<dbReference type="InterPro" id="IPR000488">
    <property type="entry name" value="Death_dom"/>
</dbReference>
<evidence type="ECO:0000313" key="10">
    <source>
        <dbReference type="EMBL" id="KAJ8371256.1"/>
    </source>
</evidence>
<evidence type="ECO:0000256" key="4">
    <source>
        <dbReference type="ARBA" id="ARBA00023157"/>
    </source>
</evidence>
<dbReference type="InterPro" id="IPR001368">
    <property type="entry name" value="TNFR/NGFR_Cys_rich_reg"/>
</dbReference>
<comment type="caution">
    <text evidence="6">Lacks conserved residue(s) required for the propagation of feature annotation.</text>
</comment>
<evidence type="ECO:0000256" key="3">
    <source>
        <dbReference type="ARBA" id="ARBA00022737"/>
    </source>
</evidence>
<feature type="transmembrane region" description="Helical" evidence="7">
    <location>
        <begin position="225"/>
        <end position="247"/>
    </location>
</feature>
<feature type="domain" description="TNFR-Cys" evidence="9">
    <location>
        <begin position="88"/>
        <end position="130"/>
    </location>
</feature>
<dbReference type="AlphaFoldDB" id="A0A9Q1G1Y0"/>
<evidence type="ECO:0000256" key="6">
    <source>
        <dbReference type="PROSITE-ProRule" id="PRU00206"/>
    </source>
</evidence>
<keyword evidence="4 6" id="KW-1015">Disulfide bond</keyword>
<dbReference type="InterPro" id="IPR022329">
    <property type="entry name" value="TNFR_25"/>
</dbReference>
<dbReference type="SUPFAM" id="SSF57586">
    <property type="entry name" value="TNF receptor-like"/>
    <property type="match status" value="2"/>
</dbReference>
<dbReference type="PROSITE" id="PS50017">
    <property type="entry name" value="DEATH_DOMAIN"/>
    <property type="match status" value="1"/>
</dbReference>
<keyword evidence="1" id="KW-0053">Apoptosis</keyword>
<dbReference type="Pfam" id="PF00020">
    <property type="entry name" value="TNFR_c6"/>
    <property type="match status" value="2"/>
</dbReference>
<dbReference type="EMBL" id="JAINUF010000003">
    <property type="protein sequence ID" value="KAJ8371256.1"/>
    <property type="molecule type" value="Genomic_DNA"/>
</dbReference>
<dbReference type="PANTHER" id="PTHR47220:SF1">
    <property type="entry name" value="TUMOR NECROSIS FACTOR RECEPTOR SUPERFAMILY MEMBER 25"/>
    <property type="match status" value="1"/>
</dbReference>
<dbReference type="SMART" id="SM00208">
    <property type="entry name" value="TNFR"/>
    <property type="match status" value="2"/>
</dbReference>
<feature type="repeat" description="TNFR-Cys" evidence="6">
    <location>
        <begin position="131"/>
        <end position="171"/>
    </location>
</feature>
<evidence type="ECO:0000313" key="11">
    <source>
        <dbReference type="Proteomes" id="UP001152622"/>
    </source>
</evidence>
<proteinExistence type="predicted"/>
<gene>
    <name evidence="10" type="ORF">SKAU_G00112840</name>
</gene>
<dbReference type="InterPro" id="IPR011029">
    <property type="entry name" value="DEATH-like_dom_sf"/>
</dbReference>
<dbReference type="Proteomes" id="UP001152622">
    <property type="component" value="Chromosome 3"/>
</dbReference>
<dbReference type="Gene3D" id="2.10.50.10">
    <property type="entry name" value="Tumor Necrosis Factor Receptor, subunit A, domain 2"/>
    <property type="match status" value="1"/>
</dbReference>
<dbReference type="OrthoDB" id="9940478at2759"/>
<keyword evidence="3" id="KW-0677">Repeat</keyword>
<keyword evidence="2" id="KW-0732">Signal</keyword>
<feature type="disulfide bond" evidence="6">
    <location>
        <begin position="89"/>
        <end position="104"/>
    </location>
</feature>
<dbReference type="Gene3D" id="1.10.533.10">
    <property type="entry name" value="Death Domain, Fas"/>
    <property type="match status" value="1"/>
</dbReference>
<reference evidence="10" key="1">
    <citation type="journal article" date="2023" name="Science">
        <title>Genome structures resolve the early diversification of teleost fishes.</title>
        <authorList>
            <person name="Parey E."/>
            <person name="Louis A."/>
            <person name="Montfort J."/>
            <person name="Bouchez O."/>
            <person name="Roques C."/>
            <person name="Iampietro C."/>
            <person name="Lluch J."/>
            <person name="Castinel A."/>
            <person name="Donnadieu C."/>
            <person name="Desvignes T."/>
            <person name="Floi Bucao C."/>
            <person name="Jouanno E."/>
            <person name="Wen M."/>
            <person name="Mejri S."/>
            <person name="Dirks R."/>
            <person name="Jansen H."/>
            <person name="Henkel C."/>
            <person name="Chen W.J."/>
            <person name="Zahm M."/>
            <person name="Cabau C."/>
            <person name="Klopp C."/>
            <person name="Thompson A.W."/>
            <person name="Robinson-Rechavi M."/>
            <person name="Braasch I."/>
            <person name="Lecointre G."/>
            <person name="Bobe J."/>
            <person name="Postlethwait J.H."/>
            <person name="Berthelot C."/>
            <person name="Roest Crollius H."/>
            <person name="Guiguen Y."/>
        </authorList>
    </citation>
    <scope>NUCLEOTIDE SEQUENCE</scope>
    <source>
        <strain evidence="10">WJC10195</strain>
    </source>
</reference>
<dbReference type="GO" id="GO:0006915">
    <property type="term" value="P:apoptotic process"/>
    <property type="evidence" value="ECO:0007669"/>
    <property type="project" value="UniProtKB-KW"/>
</dbReference>
<feature type="domain" description="Death" evidence="8">
    <location>
        <begin position="344"/>
        <end position="426"/>
    </location>
</feature>
<name>A0A9Q1G1Y0_SYNKA</name>
<accession>A0A9Q1G1Y0</accession>
<evidence type="ECO:0000259" key="9">
    <source>
        <dbReference type="PROSITE" id="PS50050"/>
    </source>
</evidence>
<keyword evidence="7" id="KW-0812">Transmembrane</keyword>
<comment type="caution">
    <text evidence="10">The sequence shown here is derived from an EMBL/GenBank/DDBJ whole genome shotgun (WGS) entry which is preliminary data.</text>
</comment>
<dbReference type="GO" id="GO:0005886">
    <property type="term" value="C:plasma membrane"/>
    <property type="evidence" value="ECO:0007669"/>
    <property type="project" value="TreeGrafter"/>
</dbReference>
<dbReference type="Pfam" id="PF00531">
    <property type="entry name" value="Death"/>
    <property type="match status" value="1"/>
</dbReference>
<evidence type="ECO:0000256" key="7">
    <source>
        <dbReference type="SAM" id="Phobius"/>
    </source>
</evidence>
<protein>
    <submittedName>
        <fullName evidence="10">Uncharacterized protein</fullName>
    </submittedName>
</protein>
<dbReference type="PROSITE" id="PS50050">
    <property type="entry name" value="TNFR_NGFR_2"/>
    <property type="match status" value="2"/>
</dbReference>